<sequence length="156" mass="17105">MRVSLVAAEALIQSDQTHFYYWRKRSHLLVHRVTVSTKGGVSGLLGDSHLTKLCTILCGAEEFAFGRNCESDWVHREAKDSGGALLAPELPREAKDSGGALLAPELPRGQTPEHYTNVVVKLARDRSKGSELFGKSYLAKKGLRCNGVATELKEIQ</sequence>
<reference evidence="1 2" key="1">
    <citation type="submission" date="2015-07" db="EMBL/GenBank/DDBJ databases">
        <title>The genome of Habropoda laboriosa.</title>
        <authorList>
            <person name="Pan H."/>
            <person name="Kapheim K."/>
        </authorList>
    </citation>
    <scope>NUCLEOTIDE SEQUENCE [LARGE SCALE GENOMIC DNA]</scope>
    <source>
        <strain evidence="1">0110345459</strain>
    </source>
</reference>
<dbReference type="EMBL" id="KQ414645">
    <property type="protein sequence ID" value="KOC66638.1"/>
    <property type="molecule type" value="Genomic_DNA"/>
</dbReference>
<dbReference type="AlphaFoldDB" id="A0A0L7R716"/>
<dbReference type="Proteomes" id="UP000053825">
    <property type="component" value="Unassembled WGS sequence"/>
</dbReference>
<organism evidence="1 2">
    <name type="scientific">Habropoda laboriosa</name>
    <dbReference type="NCBI Taxonomy" id="597456"/>
    <lineage>
        <taxon>Eukaryota</taxon>
        <taxon>Metazoa</taxon>
        <taxon>Ecdysozoa</taxon>
        <taxon>Arthropoda</taxon>
        <taxon>Hexapoda</taxon>
        <taxon>Insecta</taxon>
        <taxon>Pterygota</taxon>
        <taxon>Neoptera</taxon>
        <taxon>Endopterygota</taxon>
        <taxon>Hymenoptera</taxon>
        <taxon>Apocrita</taxon>
        <taxon>Aculeata</taxon>
        <taxon>Apoidea</taxon>
        <taxon>Anthophila</taxon>
        <taxon>Apidae</taxon>
        <taxon>Habropoda</taxon>
    </lineage>
</organism>
<protein>
    <submittedName>
        <fullName evidence="1">Uncharacterized protein</fullName>
    </submittedName>
</protein>
<proteinExistence type="predicted"/>
<gene>
    <name evidence="1" type="ORF">WH47_00946</name>
</gene>
<keyword evidence="2" id="KW-1185">Reference proteome</keyword>
<name>A0A0L7R716_9HYME</name>
<evidence type="ECO:0000313" key="1">
    <source>
        <dbReference type="EMBL" id="KOC66638.1"/>
    </source>
</evidence>
<evidence type="ECO:0000313" key="2">
    <source>
        <dbReference type="Proteomes" id="UP000053825"/>
    </source>
</evidence>
<accession>A0A0L7R716</accession>